<dbReference type="AlphaFoldDB" id="A0AAW9HVF6"/>
<feature type="transmembrane region" description="Helical" evidence="8">
    <location>
        <begin position="311"/>
        <end position="330"/>
    </location>
</feature>
<keyword evidence="3" id="KW-0813">Transport</keyword>
<comment type="caution">
    <text evidence="10">The sequence shown here is derived from an EMBL/GenBank/DDBJ whole genome shotgun (WGS) entry which is preliminary data.</text>
</comment>
<evidence type="ECO:0000256" key="7">
    <source>
        <dbReference type="SAM" id="MobiDB-lite"/>
    </source>
</evidence>
<feature type="transmembrane region" description="Helical" evidence="8">
    <location>
        <begin position="336"/>
        <end position="363"/>
    </location>
</feature>
<feature type="transmembrane region" description="Helical" evidence="8">
    <location>
        <begin position="113"/>
        <end position="135"/>
    </location>
</feature>
<dbReference type="PANTHER" id="PTHR42810">
    <property type="entry name" value="PURINE PERMEASE C1399.01C-RELATED"/>
    <property type="match status" value="1"/>
</dbReference>
<evidence type="ECO:0000256" key="2">
    <source>
        <dbReference type="ARBA" id="ARBA00008821"/>
    </source>
</evidence>
<evidence type="ECO:0000313" key="12">
    <source>
        <dbReference type="Proteomes" id="UP001281731"/>
    </source>
</evidence>
<evidence type="ECO:0000313" key="11">
    <source>
        <dbReference type="Proteomes" id="UP001275049"/>
    </source>
</evidence>
<keyword evidence="6 8" id="KW-0472">Membrane</keyword>
<evidence type="ECO:0000313" key="9">
    <source>
        <dbReference type="EMBL" id="MDY5133666.1"/>
    </source>
</evidence>
<dbReference type="NCBIfam" id="TIGR00801">
    <property type="entry name" value="ncs2"/>
    <property type="match status" value="1"/>
</dbReference>
<evidence type="ECO:0000256" key="1">
    <source>
        <dbReference type="ARBA" id="ARBA00004141"/>
    </source>
</evidence>
<dbReference type="Pfam" id="PF00860">
    <property type="entry name" value="Xan_ur_permease"/>
    <property type="match status" value="1"/>
</dbReference>
<evidence type="ECO:0000256" key="5">
    <source>
        <dbReference type="ARBA" id="ARBA00022989"/>
    </source>
</evidence>
<dbReference type="Proteomes" id="UP001275049">
    <property type="component" value="Unassembled WGS sequence"/>
</dbReference>
<feature type="transmembrane region" description="Helical" evidence="8">
    <location>
        <begin position="232"/>
        <end position="253"/>
    </location>
</feature>
<feature type="transmembrane region" description="Helical" evidence="8">
    <location>
        <begin position="58"/>
        <end position="75"/>
    </location>
</feature>
<evidence type="ECO:0000256" key="6">
    <source>
        <dbReference type="ARBA" id="ARBA00023136"/>
    </source>
</evidence>
<feature type="compositionally biased region" description="Polar residues" evidence="7">
    <location>
        <begin position="474"/>
        <end position="490"/>
    </location>
</feature>
<sequence>MVARWKLHGDGGHIAPGEVVQPDERLAWPATIGIGMQHVVAMFGATFLVPLLTGFDPSTTLFFTGIGTLLFILITAGKLPSYLGSSFALIAPISAVTGYTLGQGPIDPHKMALAQGGIISAGLALLIVGGIVMVVGTRWIDALMPPIVTGTIVALIGFNLAPAAWNNVKQAPATAIVTIVSVLLVTVLFKGIIGRLSILLGVLVGYGCAIIRDEVDFSAIEKADWVGLPSLHAPAFDVSTLGLFVPVVLVLIAENVGHVKSVSAMTGRNLDGLTGRALFADGLSTMFAGSGGGSGTTTYAENIGVMAATRVYSTAAYVVAAVTALALSMFPKFGVIVATIPAGVLGGAATILYGMIGMLGVRIWVQNRTDFSDPVNLNTAAIAMVVAIANYTWHLGDMVFEGIALGSFGAIIMYHTMRWISKWRGTSLESASPASAPAGAELEEGSLHRSWRKSLGSGKPARTPANQRKRETEANQADESTQGGQEAQAE</sequence>
<gene>
    <name evidence="10" type="ORF">R6G80_01045</name>
    <name evidence="9" type="ORF">R6G86_07920</name>
</gene>
<dbReference type="PANTHER" id="PTHR42810:SF2">
    <property type="entry name" value="PURINE PERMEASE C1399.01C-RELATED"/>
    <property type="match status" value="1"/>
</dbReference>
<feature type="transmembrane region" description="Helical" evidence="8">
    <location>
        <begin position="147"/>
        <end position="165"/>
    </location>
</feature>
<proteinExistence type="inferred from homology"/>
<dbReference type="EMBL" id="JAWNGC010000001">
    <property type="protein sequence ID" value="MDY5154317.1"/>
    <property type="molecule type" value="Genomic_DNA"/>
</dbReference>
<comment type="subcellular location">
    <subcellularLocation>
        <location evidence="1">Membrane</location>
        <topology evidence="1">Multi-pass membrane protein</topology>
    </subcellularLocation>
</comment>
<feature type="transmembrane region" description="Helical" evidence="8">
    <location>
        <begin position="196"/>
        <end position="212"/>
    </location>
</feature>
<feature type="transmembrane region" description="Helical" evidence="8">
    <location>
        <begin position="26"/>
        <end position="52"/>
    </location>
</feature>
<dbReference type="InterPro" id="IPR006042">
    <property type="entry name" value="Xan_ur_permease"/>
</dbReference>
<evidence type="ECO:0000256" key="8">
    <source>
        <dbReference type="SAM" id="Phobius"/>
    </source>
</evidence>
<organism evidence="10 12">
    <name type="scientific">Actinotignum urinale</name>
    <dbReference type="NCBI Taxonomy" id="190146"/>
    <lineage>
        <taxon>Bacteria</taxon>
        <taxon>Bacillati</taxon>
        <taxon>Actinomycetota</taxon>
        <taxon>Actinomycetes</taxon>
        <taxon>Actinomycetales</taxon>
        <taxon>Actinomycetaceae</taxon>
        <taxon>Actinotignum</taxon>
    </lineage>
</organism>
<evidence type="ECO:0000313" key="10">
    <source>
        <dbReference type="EMBL" id="MDY5154317.1"/>
    </source>
</evidence>
<comment type="similarity">
    <text evidence="2">Belongs to the nucleobase:cation symporter-2 (NCS2) (TC 2.A.40) family.</text>
</comment>
<feature type="region of interest" description="Disordered" evidence="7">
    <location>
        <begin position="432"/>
        <end position="490"/>
    </location>
</feature>
<dbReference type="EMBL" id="JAWNGA010000015">
    <property type="protein sequence ID" value="MDY5133666.1"/>
    <property type="molecule type" value="Genomic_DNA"/>
</dbReference>
<dbReference type="InterPro" id="IPR006043">
    <property type="entry name" value="NCS2"/>
</dbReference>
<name>A0AAW9HVF6_9ACTO</name>
<keyword evidence="4 8" id="KW-0812">Transmembrane</keyword>
<dbReference type="RefSeq" id="WP_022865833.1">
    <property type="nucleotide sequence ID" value="NZ_CAMYCL010000003.1"/>
</dbReference>
<feature type="transmembrane region" description="Helical" evidence="8">
    <location>
        <begin position="171"/>
        <end position="189"/>
    </location>
</feature>
<dbReference type="GO" id="GO:0005886">
    <property type="term" value="C:plasma membrane"/>
    <property type="evidence" value="ECO:0007669"/>
    <property type="project" value="UniProtKB-ARBA"/>
</dbReference>
<reference evidence="10 11" key="1">
    <citation type="submission" date="2023-10" db="EMBL/GenBank/DDBJ databases">
        <title>Whole Genome based description of the genera Actinobaculum and Actinotignum reveals a complex phylogenetic relationship within the species included in the genus Actinotignum.</title>
        <authorList>
            <person name="Jensen C.S."/>
            <person name="Dargis R."/>
            <person name="Kemp M."/>
            <person name="Christensen J.J."/>
        </authorList>
    </citation>
    <scope>NUCLEOTIDE SEQUENCE</scope>
    <source>
        <strain evidence="10">SLA_B511</strain>
        <strain evidence="9 11">SLA_B974</strain>
    </source>
</reference>
<dbReference type="Proteomes" id="UP001281731">
    <property type="component" value="Unassembled WGS sequence"/>
</dbReference>
<feature type="transmembrane region" description="Helical" evidence="8">
    <location>
        <begin position="375"/>
        <end position="393"/>
    </location>
</feature>
<evidence type="ECO:0000256" key="3">
    <source>
        <dbReference type="ARBA" id="ARBA00022448"/>
    </source>
</evidence>
<keyword evidence="11" id="KW-1185">Reference proteome</keyword>
<accession>A0AAW9HVF6</accession>
<feature type="transmembrane region" description="Helical" evidence="8">
    <location>
        <begin position="82"/>
        <end position="101"/>
    </location>
</feature>
<feature type="transmembrane region" description="Helical" evidence="8">
    <location>
        <begin position="399"/>
        <end position="417"/>
    </location>
</feature>
<dbReference type="GO" id="GO:0042907">
    <property type="term" value="F:xanthine transmembrane transporter activity"/>
    <property type="evidence" value="ECO:0007669"/>
    <property type="project" value="TreeGrafter"/>
</dbReference>
<keyword evidence="5 8" id="KW-1133">Transmembrane helix</keyword>
<protein>
    <submittedName>
        <fullName evidence="10">Solute carrier family 23 protein</fullName>
    </submittedName>
</protein>
<evidence type="ECO:0000256" key="4">
    <source>
        <dbReference type="ARBA" id="ARBA00022692"/>
    </source>
</evidence>